<dbReference type="InterPro" id="IPR029058">
    <property type="entry name" value="AB_hydrolase_fold"/>
</dbReference>
<dbReference type="InterPro" id="IPR006862">
    <property type="entry name" value="Thio_Ohase/aa_AcTrfase"/>
</dbReference>
<protein>
    <submittedName>
        <fullName evidence="4">Dienelactone hydrolase</fullName>
    </submittedName>
</protein>
<gene>
    <name evidence="4" type="ORF">FB470_006920</name>
</gene>
<proteinExistence type="inferred from homology"/>
<evidence type="ECO:0000313" key="4">
    <source>
        <dbReference type="EMBL" id="MDQ0382926.1"/>
    </source>
</evidence>
<dbReference type="RefSeq" id="WP_306998514.1">
    <property type="nucleotide sequence ID" value="NZ_JAUSUT010000001.1"/>
</dbReference>
<dbReference type="SUPFAM" id="SSF53474">
    <property type="entry name" value="alpha/beta-Hydrolases"/>
    <property type="match status" value="1"/>
</dbReference>
<dbReference type="InterPro" id="IPR014940">
    <property type="entry name" value="BAAT_C"/>
</dbReference>
<dbReference type="Gene3D" id="2.60.40.2240">
    <property type="entry name" value="Acyl-CoA thioester hydrolase/BAAT N-terminal domain"/>
    <property type="match status" value="1"/>
</dbReference>
<reference evidence="4 5" key="1">
    <citation type="submission" date="2023-07" db="EMBL/GenBank/DDBJ databases">
        <title>Sequencing the genomes of 1000 actinobacteria strains.</title>
        <authorList>
            <person name="Klenk H.-P."/>
        </authorList>
    </citation>
    <scope>NUCLEOTIDE SEQUENCE [LARGE SCALE GENOMIC DNA]</scope>
    <source>
        <strain evidence="4 5">DSM 45805</strain>
    </source>
</reference>
<dbReference type="Pfam" id="PF08840">
    <property type="entry name" value="BAAT_C"/>
    <property type="match status" value="1"/>
</dbReference>
<sequence>MTEILHDISVGRTDAAVDDPAGLLVSGLPPAAPVGISVELDCGPQRYLAHAEFEADARGCVDTAWHASRGGTYRGLDPFGLFWSGRPVGPGASAGLDPMRGVVRVQGAGFRVEAPLTRRWLAPDAIVTEVGEPGVSGVYVRPAGTGPFPAVVAFGGSSGGLGPSGTWAAVLAHHGFATIAISYFGGPGLPPALVGIEIECVERAITWLRGRPEVSTDPVGVLGISRGSELALLAGAHFPDVGGVVAIAPSGVTWCGLGPRGPVDAAAWTHRGEPVPYAPLTMTQRPPRGRAFALRPLFESALADSARIRAAEIPVERIDGPVLLVSGEDDAMWPSARMAEIAVRRWADHGSGHPVRHLRYPRAGHTGVGVPGIPTELEVRHPLDGGHYAFGGSASGNAAARASSWPEVVTTLAQAAHRGRPRPA</sequence>
<feature type="domain" description="Acyl-CoA thioester hydrolase/bile acid-CoA amino acid N-acetyltransferase" evidence="2">
    <location>
        <begin position="18"/>
        <end position="90"/>
    </location>
</feature>
<dbReference type="InterPro" id="IPR016662">
    <property type="entry name" value="Acyl-CoA_thioEstase_long-chain"/>
</dbReference>
<organism evidence="4 5">
    <name type="scientific">Amycolatopsis thermophila</name>
    <dbReference type="NCBI Taxonomy" id="206084"/>
    <lineage>
        <taxon>Bacteria</taxon>
        <taxon>Bacillati</taxon>
        <taxon>Actinomycetota</taxon>
        <taxon>Actinomycetes</taxon>
        <taxon>Pseudonocardiales</taxon>
        <taxon>Pseudonocardiaceae</taxon>
        <taxon>Amycolatopsis</taxon>
    </lineage>
</organism>
<evidence type="ECO:0000259" key="2">
    <source>
        <dbReference type="Pfam" id="PF04775"/>
    </source>
</evidence>
<feature type="domain" description="BAAT/Acyl-CoA thioester hydrolase C-terminal" evidence="3">
    <location>
        <begin position="196"/>
        <end position="414"/>
    </location>
</feature>
<keyword evidence="5" id="KW-1185">Reference proteome</keyword>
<dbReference type="PANTHER" id="PTHR10824">
    <property type="entry name" value="ACYL-COENZYME A THIOESTERASE-RELATED"/>
    <property type="match status" value="1"/>
</dbReference>
<dbReference type="EMBL" id="JAUSUT010000001">
    <property type="protein sequence ID" value="MDQ0382926.1"/>
    <property type="molecule type" value="Genomic_DNA"/>
</dbReference>
<dbReference type="PANTHER" id="PTHR10824:SF4">
    <property type="entry name" value="ACYL-COENZYME A THIOESTERASE 1-LIKE"/>
    <property type="match status" value="1"/>
</dbReference>
<dbReference type="Pfam" id="PF04775">
    <property type="entry name" value="Bile_Hydr_Trans"/>
    <property type="match status" value="1"/>
</dbReference>
<dbReference type="Gene3D" id="3.40.50.1820">
    <property type="entry name" value="alpha/beta hydrolase"/>
    <property type="match status" value="1"/>
</dbReference>
<dbReference type="Proteomes" id="UP001229651">
    <property type="component" value="Unassembled WGS sequence"/>
</dbReference>
<accession>A0ABU0F731</accession>
<dbReference type="InterPro" id="IPR042490">
    <property type="entry name" value="Thio_Ohase/BAAT_N"/>
</dbReference>
<dbReference type="GO" id="GO:0016787">
    <property type="term" value="F:hydrolase activity"/>
    <property type="evidence" value="ECO:0007669"/>
    <property type="project" value="UniProtKB-KW"/>
</dbReference>
<name>A0ABU0F731_9PSEU</name>
<evidence type="ECO:0000313" key="5">
    <source>
        <dbReference type="Proteomes" id="UP001229651"/>
    </source>
</evidence>
<comment type="similarity">
    <text evidence="1">Belongs to the C/M/P thioester hydrolase family.</text>
</comment>
<evidence type="ECO:0000256" key="1">
    <source>
        <dbReference type="ARBA" id="ARBA00006538"/>
    </source>
</evidence>
<keyword evidence="4" id="KW-0378">Hydrolase</keyword>
<dbReference type="PIRSF" id="PIRSF016521">
    <property type="entry name" value="Acyl-CoA_hydro"/>
    <property type="match status" value="1"/>
</dbReference>
<evidence type="ECO:0000259" key="3">
    <source>
        <dbReference type="Pfam" id="PF08840"/>
    </source>
</evidence>
<comment type="caution">
    <text evidence="4">The sequence shown here is derived from an EMBL/GenBank/DDBJ whole genome shotgun (WGS) entry which is preliminary data.</text>
</comment>